<dbReference type="PROSITE" id="PS00813">
    <property type="entry name" value="IF4E"/>
    <property type="match status" value="1"/>
</dbReference>
<comment type="caution">
    <text evidence="7">The sequence shown here is derived from an EMBL/GenBank/DDBJ whole genome shotgun (WGS) entry which is preliminary data.</text>
</comment>
<evidence type="ECO:0000313" key="8">
    <source>
        <dbReference type="Proteomes" id="UP000031668"/>
    </source>
</evidence>
<dbReference type="PANTHER" id="PTHR11960:SF8">
    <property type="entry name" value="EUKARYOTIC TRANSLATION INITIATION FACTOR 4E1-RELATED"/>
    <property type="match status" value="1"/>
</dbReference>
<dbReference type="Gene3D" id="3.30.760.10">
    <property type="entry name" value="RNA Cap, Translation Initiation Factor Eif4e"/>
    <property type="match status" value="1"/>
</dbReference>
<dbReference type="GO" id="GO:0003743">
    <property type="term" value="F:translation initiation factor activity"/>
    <property type="evidence" value="ECO:0007669"/>
    <property type="project" value="UniProtKB-KW"/>
</dbReference>
<evidence type="ECO:0000256" key="2">
    <source>
        <dbReference type="ARBA" id="ARBA00022540"/>
    </source>
</evidence>
<dbReference type="GO" id="GO:0000340">
    <property type="term" value="F:RNA 7-methylguanosine cap binding"/>
    <property type="evidence" value="ECO:0007669"/>
    <property type="project" value="TreeGrafter"/>
</dbReference>
<dbReference type="Proteomes" id="UP000031668">
    <property type="component" value="Unassembled WGS sequence"/>
</dbReference>
<protein>
    <submittedName>
        <fullName evidence="7">Eukaryotic translation initiation factor 4E</fullName>
    </submittedName>
</protein>
<keyword evidence="5 6" id="KW-0648">Protein biosynthesis</keyword>
<evidence type="ECO:0000313" key="7">
    <source>
        <dbReference type="EMBL" id="KII74462.1"/>
    </source>
</evidence>
<organism evidence="7 8">
    <name type="scientific">Thelohanellus kitauei</name>
    <name type="common">Myxosporean</name>
    <dbReference type="NCBI Taxonomy" id="669202"/>
    <lineage>
        <taxon>Eukaryota</taxon>
        <taxon>Metazoa</taxon>
        <taxon>Cnidaria</taxon>
        <taxon>Myxozoa</taxon>
        <taxon>Myxosporea</taxon>
        <taxon>Bivalvulida</taxon>
        <taxon>Platysporina</taxon>
        <taxon>Myxobolidae</taxon>
        <taxon>Thelohanellus</taxon>
    </lineage>
</organism>
<dbReference type="AlphaFoldDB" id="A0A0C2NKA8"/>
<keyword evidence="4 6" id="KW-0694">RNA-binding</keyword>
<dbReference type="OrthoDB" id="590761at2759"/>
<dbReference type="GO" id="GO:0016281">
    <property type="term" value="C:eukaryotic translation initiation factor 4F complex"/>
    <property type="evidence" value="ECO:0007669"/>
    <property type="project" value="TreeGrafter"/>
</dbReference>
<dbReference type="Pfam" id="PF01652">
    <property type="entry name" value="IF4E"/>
    <property type="match status" value="1"/>
</dbReference>
<evidence type="ECO:0000256" key="5">
    <source>
        <dbReference type="ARBA" id="ARBA00022917"/>
    </source>
</evidence>
<keyword evidence="3" id="KW-0810">Translation regulation</keyword>
<dbReference type="InterPro" id="IPR023398">
    <property type="entry name" value="TIF_eIF4e-like"/>
</dbReference>
<evidence type="ECO:0000256" key="1">
    <source>
        <dbReference type="ARBA" id="ARBA00009860"/>
    </source>
</evidence>
<dbReference type="EMBL" id="JWZT01000395">
    <property type="protein sequence ID" value="KII74462.1"/>
    <property type="molecule type" value="Genomic_DNA"/>
</dbReference>
<dbReference type="InterPro" id="IPR019770">
    <property type="entry name" value="TIF_eIF_4E_CS"/>
</dbReference>
<dbReference type="OMA" id="EIYQVEY"/>
<name>A0A0C2NKA8_THEKT</name>
<evidence type="ECO:0000256" key="3">
    <source>
        <dbReference type="ARBA" id="ARBA00022845"/>
    </source>
</evidence>
<keyword evidence="2 6" id="KW-0396">Initiation factor</keyword>
<reference evidence="7 8" key="1">
    <citation type="journal article" date="2014" name="Genome Biol. Evol.">
        <title>The genome of the myxosporean Thelohanellus kitauei shows adaptations to nutrient acquisition within its fish host.</title>
        <authorList>
            <person name="Yang Y."/>
            <person name="Xiong J."/>
            <person name="Zhou Z."/>
            <person name="Huo F."/>
            <person name="Miao W."/>
            <person name="Ran C."/>
            <person name="Liu Y."/>
            <person name="Zhang J."/>
            <person name="Feng J."/>
            <person name="Wang M."/>
            <person name="Wang M."/>
            <person name="Wang L."/>
            <person name="Yao B."/>
        </authorList>
    </citation>
    <scope>NUCLEOTIDE SEQUENCE [LARGE SCALE GENOMIC DNA]</scope>
    <source>
        <strain evidence="7">Wuqing</strain>
    </source>
</reference>
<proteinExistence type="inferred from homology"/>
<comment type="similarity">
    <text evidence="1 6">Belongs to the eukaryotic initiation factor 4E family.</text>
</comment>
<keyword evidence="8" id="KW-1185">Reference proteome</keyword>
<dbReference type="InterPro" id="IPR001040">
    <property type="entry name" value="TIF_eIF_4E"/>
</dbReference>
<evidence type="ECO:0000256" key="6">
    <source>
        <dbReference type="RuleBase" id="RU004374"/>
    </source>
</evidence>
<sequence>MMIQPDPEKNANAPKKSQTLQHPLQNSWMLWFNKVNKSHAFEAELVKIHVVKTVEEFWSVFDSVKHPGDLEFMAEISLFKVGIDPKWEDPLNYNGGRWVFEVDGNPRGRQDAYLLTMLSIISDQLGDQTDLISGLSCSNRKRRVRVSIWLQVCDNRVLDIGYCYLMIRNRLRDMVNSKVEWYFETFESARNRCENRGLRLEKKHILR</sequence>
<dbReference type="GO" id="GO:0006417">
    <property type="term" value="P:regulation of translation"/>
    <property type="evidence" value="ECO:0007669"/>
    <property type="project" value="UniProtKB-KW"/>
</dbReference>
<dbReference type="PANTHER" id="PTHR11960">
    <property type="entry name" value="EUKARYOTIC TRANSLATION INITIATION FACTOR 4E RELATED"/>
    <property type="match status" value="1"/>
</dbReference>
<evidence type="ECO:0000256" key="4">
    <source>
        <dbReference type="ARBA" id="ARBA00022884"/>
    </source>
</evidence>
<gene>
    <name evidence="7" type="ORF">RF11_15415</name>
</gene>
<dbReference type="SUPFAM" id="SSF55418">
    <property type="entry name" value="eIF4e-like"/>
    <property type="match status" value="1"/>
</dbReference>
<accession>A0A0C2NKA8</accession>